<evidence type="ECO:0000256" key="7">
    <source>
        <dbReference type="ARBA" id="ARBA00023268"/>
    </source>
</evidence>
<keyword evidence="3" id="KW-0554">One-carbon metabolism</keyword>
<evidence type="ECO:0000259" key="8">
    <source>
        <dbReference type="Pfam" id="PF00763"/>
    </source>
</evidence>
<dbReference type="PRINTS" id="PR00085">
    <property type="entry name" value="THFDHDRGNASE"/>
</dbReference>
<dbReference type="InterPro" id="IPR046346">
    <property type="entry name" value="Aminoacid_DH-like_N_sf"/>
</dbReference>
<dbReference type="STRING" id="65357.A0A024FZM4"/>
<protein>
    <submittedName>
        <fullName evidence="10">Uncharacterized protein</fullName>
    </submittedName>
</protein>
<reference evidence="10 11" key="1">
    <citation type="submission" date="2012-05" db="EMBL/GenBank/DDBJ databases">
        <title>Recombination and specialization in a pathogen metapopulation.</title>
        <authorList>
            <person name="Gardiner A."/>
            <person name="Kemen E."/>
            <person name="Schultz-Larsen T."/>
            <person name="MacLean D."/>
            <person name="Van Oosterhout C."/>
            <person name="Jones J.D.G."/>
        </authorList>
    </citation>
    <scope>NUCLEOTIDE SEQUENCE [LARGE SCALE GENOMIC DNA]</scope>
    <source>
        <strain evidence="10 11">Ac Nc2</strain>
    </source>
</reference>
<dbReference type="GO" id="GO:0035999">
    <property type="term" value="P:tetrahydrofolate interconversion"/>
    <property type="evidence" value="ECO:0007669"/>
    <property type="project" value="TreeGrafter"/>
</dbReference>
<keyword evidence="7" id="KW-0511">Multifunctional enzyme</keyword>
<dbReference type="Gene3D" id="3.40.50.10860">
    <property type="entry name" value="Leucine Dehydrogenase, chain A, domain 1"/>
    <property type="match status" value="1"/>
</dbReference>
<accession>A0A024FZM4</accession>
<keyword evidence="11" id="KW-1185">Reference proteome</keyword>
<evidence type="ECO:0000256" key="2">
    <source>
        <dbReference type="ARBA" id="ARBA00011738"/>
    </source>
</evidence>
<dbReference type="OrthoDB" id="5126881at2759"/>
<evidence type="ECO:0000256" key="5">
    <source>
        <dbReference type="ARBA" id="ARBA00022857"/>
    </source>
</evidence>
<comment type="caution">
    <text evidence="10">The sequence shown here is derived from an EMBL/GenBank/DDBJ whole genome shotgun (WGS) entry which is preliminary data.</text>
</comment>
<comment type="subunit">
    <text evidence="2">Homodimer.</text>
</comment>
<gene>
    <name evidence="10" type="ORF">BN9_006350</name>
</gene>
<keyword evidence="4" id="KW-0378">Hydrolase</keyword>
<dbReference type="Pfam" id="PF02882">
    <property type="entry name" value="THF_DHG_CYH_C"/>
    <property type="match status" value="1"/>
</dbReference>
<dbReference type="AlphaFoldDB" id="A0A024FZM4"/>
<sequence>MLLDGKACSKVIEHDIKAELQLLSVQPKLGIILILGNTDSDTYVQLKKKACSRVGILCDIHKLSKEVSAAEIEALIDTLNDDVTVHGILLQLPLPCTLSEHTTQLLHRIDPNKDVDGLHPHHFHRLSQPRCKSDDLFIAPCTPAGCLQLLDRYKIDIAGKDIVVIGRSSLVGLPLSLMLLQRHATVTICHSKTRNLQAKVRQADILIAAAGCPELVQKDWLKEDVVILDIGINYIEDTTCTKGYRMAGDVHFNDCKSVAVAITPVPGGIGPMTVAMLLKNILICAKYALR</sequence>
<dbReference type="GO" id="GO:0005829">
    <property type="term" value="C:cytosol"/>
    <property type="evidence" value="ECO:0007669"/>
    <property type="project" value="TreeGrafter"/>
</dbReference>
<dbReference type="SUPFAM" id="SSF53223">
    <property type="entry name" value="Aminoacid dehydrogenase-like, N-terminal domain"/>
    <property type="match status" value="1"/>
</dbReference>
<name>A0A024FZM4_9STRA</name>
<evidence type="ECO:0000256" key="4">
    <source>
        <dbReference type="ARBA" id="ARBA00022801"/>
    </source>
</evidence>
<dbReference type="InterPro" id="IPR020867">
    <property type="entry name" value="THF_DH/CycHdrlase_CS"/>
</dbReference>
<evidence type="ECO:0000313" key="10">
    <source>
        <dbReference type="EMBL" id="CCI39852.1"/>
    </source>
</evidence>
<dbReference type="InterPro" id="IPR000672">
    <property type="entry name" value="THF_DH/CycHdrlase"/>
</dbReference>
<dbReference type="SUPFAM" id="SSF51735">
    <property type="entry name" value="NAD(P)-binding Rossmann-fold domains"/>
    <property type="match status" value="1"/>
</dbReference>
<dbReference type="FunFam" id="3.40.50.10860:FF:000005">
    <property type="entry name" value="C-1-tetrahydrofolate synthase, cytoplasmic, putative"/>
    <property type="match status" value="1"/>
</dbReference>
<dbReference type="FunFam" id="3.40.50.720:FF:000006">
    <property type="entry name" value="Bifunctional protein FolD"/>
    <property type="match status" value="1"/>
</dbReference>
<feature type="domain" description="Tetrahydrofolate dehydrogenase/cyclohydrolase NAD(P)-binding" evidence="9">
    <location>
        <begin position="140"/>
        <end position="287"/>
    </location>
</feature>
<organism evidence="10 11">
    <name type="scientific">Albugo candida</name>
    <dbReference type="NCBI Taxonomy" id="65357"/>
    <lineage>
        <taxon>Eukaryota</taxon>
        <taxon>Sar</taxon>
        <taxon>Stramenopiles</taxon>
        <taxon>Oomycota</taxon>
        <taxon>Peronosporomycetes</taxon>
        <taxon>Albuginales</taxon>
        <taxon>Albuginaceae</taxon>
        <taxon>Albugo</taxon>
    </lineage>
</organism>
<proteinExistence type="inferred from homology"/>
<dbReference type="GO" id="GO:0004477">
    <property type="term" value="F:methenyltetrahydrofolate cyclohydrolase activity"/>
    <property type="evidence" value="ECO:0007669"/>
    <property type="project" value="TreeGrafter"/>
</dbReference>
<dbReference type="GO" id="GO:0004488">
    <property type="term" value="F:methylenetetrahydrofolate dehydrogenase (NADP+) activity"/>
    <property type="evidence" value="ECO:0007669"/>
    <property type="project" value="InterPro"/>
</dbReference>
<dbReference type="CDD" id="cd01080">
    <property type="entry name" value="NAD_bind_m-THF_DH_Cyclohyd"/>
    <property type="match status" value="1"/>
</dbReference>
<keyword evidence="6" id="KW-0560">Oxidoreductase</keyword>
<evidence type="ECO:0000256" key="1">
    <source>
        <dbReference type="ARBA" id="ARBA00004777"/>
    </source>
</evidence>
<evidence type="ECO:0000259" key="9">
    <source>
        <dbReference type="Pfam" id="PF02882"/>
    </source>
</evidence>
<evidence type="ECO:0000256" key="6">
    <source>
        <dbReference type="ARBA" id="ARBA00023002"/>
    </source>
</evidence>
<dbReference type="EMBL" id="CAIX01000004">
    <property type="protein sequence ID" value="CCI39852.1"/>
    <property type="molecule type" value="Genomic_DNA"/>
</dbReference>
<evidence type="ECO:0000256" key="3">
    <source>
        <dbReference type="ARBA" id="ARBA00022563"/>
    </source>
</evidence>
<dbReference type="InterPro" id="IPR036291">
    <property type="entry name" value="NAD(P)-bd_dom_sf"/>
</dbReference>
<dbReference type="PANTHER" id="PTHR48099">
    <property type="entry name" value="C-1-TETRAHYDROFOLATE SYNTHASE, CYTOPLASMIC-RELATED"/>
    <property type="match status" value="1"/>
</dbReference>
<dbReference type="Gene3D" id="3.40.50.720">
    <property type="entry name" value="NAD(P)-binding Rossmann-like Domain"/>
    <property type="match status" value="1"/>
</dbReference>
<comment type="pathway">
    <text evidence="1">One-carbon metabolism; tetrahydrofolate interconversion.</text>
</comment>
<feature type="domain" description="Tetrahydrofolate dehydrogenase/cyclohydrolase catalytic" evidence="8">
    <location>
        <begin position="3"/>
        <end position="116"/>
    </location>
</feature>
<dbReference type="PANTHER" id="PTHR48099:SF5">
    <property type="entry name" value="C-1-TETRAHYDROFOLATE SYNTHASE, CYTOPLASMIC"/>
    <property type="match status" value="1"/>
</dbReference>
<keyword evidence="5" id="KW-0521">NADP</keyword>
<evidence type="ECO:0000313" key="11">
    <source>
        <dbReference type="Proteomes" id="UP000053237"/>
    </source>
</evidence>
<dbReference type="InterPro" id="IPR020631">
    <property type="entry name" value="THF_DH/CycHdrlase_NAD-bd_dom"/>
</dbReference>
<dbReference type="InParanoid" id="A0A024FZM4"/>
<dbReference type="InterPro" id="IPR020630">
    <property type="entry name" value="THF_DH/CycHdrlase_cat_dom"/>
</dbReference>
<dbReference type="HAMAP" id="MF_01576">
    <property type="entry name" value="THF_DHG_CYH"/>
    <property type="match status" value="1"/>
</dbReference>
<dbReference type="Pfam" id="PF00763">
    <property type="entry name" value="THF_DHG_CYH"/>
    <property type="match status" value="1"/>
</dbReference>
<dbReference type="Proteomes" id="UP000053237">
    <property type="component" value="Unassembled WGS sequence"/>
</dbReference>
<dbReference type="PROSITE" id="PS00767">
    <property type="entry name" value="THF_DHG_CYH_2"/>
    <property type="match status" value="1"/>
</dbReference>